<name>A0A9W7L822_9STRA</name>
<sequence length="373" mass="40474">MYEECHGLLGVSLRSTNKDVALLFPSIPSSNTNNPPPTPLPTPPNNLPTTPYSKLDLGMNNSLDFSALALGLSRQPGLSSLSVDNCNMTSKSLQVLLASLYPSSSSSSTSSSSHTLKSLNISFNPLPPTSFSTLFATLTPSQVLLSLDASGIPMNLQAAKTVAYFLAHNTSLQSLKIRNCSLDVSSQRHITAGHPYPPDLKLADFTWLRFYDSRYDKGEHESLKSQYSGPPPTGVTVYSSSSPTQANNKRRRKGLGRTVSMASFGEYGKSRIEYYPRIKSYLETLTGKEHFLTLKRLSIIESNTETGRIYGEAVSSVNYGFTVREIQEFVLGGREGGGEEDGGFKVGEDFREECYEGKGGGGRMMEGKMGGGI</sequence>
<dbReference type="SUPFAM" id="SSF52047">
    <property type="entry name" value="RNI-like"/>
    <property type="match status" value="1"/>
</dbReference>
<gene>
    <name evidence="2" type="ORF">TrCOL_g7170</name>
</gene>
<feature type="region of interest" description="Disordered" evidence="1">
    <location>
        <begin position="221"/>
        <end position="254"/>
    </location>
</feature>
<proteinExistence type="predicted"/>
<evidence type="ECO:0008006" key="4">
    <source>
        <dbReference type="Google" id="ProtNLM"/>
    </source>
</evidence>
<feature type="region of interest" description="Disordered" evidence="1">
    <location>
        <begin position="24"/>
        <end position="47"/>
    </location>
</feature>
<dbReference type="Proteomes" id="UP001165065">
    <property type="component" value="Unassembled WGS sequence"/>
</dbReference>
<protein>
    <recommendedName>
        <fullName evidence="4">RNI-like protein</fullName>
    </recommendedName>
</protein>
<dbReference type="AlphaFoldDB" id="A0A9W7L822"/>
<evidence type="ECO:0000313" key="2">
    <source>
        <dbReference type="EMBL" id="GMI37104.1"/>
    </source>
</evidence>
<dbReference type="InterPro" id="IPR032675">
    <property type="entry name" value="LRR_dom_sf"/>
</dbReference>
<dbReference type="Gene3D" id="3.80.10.10">
    <property type="entry name" value="Ribonuclease Inhibitor"/>
    <property type="match status" value="1"/>
</dbReference>
<feature type="compositionally biased region" description="Polar residues" evidence="1">
    <location>
        <begin position="236"/>
        <end position="247"/>
    </location>
</feature>
<accession>A0A9W7L822</accession>
<organism evidence="2 3">
    <name type="scientific">Triparma columacea</name>
    <dbReference type="NCBI Taxonomy" id="722753"/>
    <lineage>
        <taxon>Eukaryota</taxon>
        <taxon>Sar</taxon>
        <taxon>Stramenopiles</taxon>
        <taxon>Ochrophyta</taxon>
        <taxon>Bolidophyceae</taxon>
        <taxon>Parmales</taxon>
        <taxon>Triparmaceae</taxon>
        <taxon>Triparma</taxon>
    </lineage>
</organism>
<reference evidence="3" key="1">
    <citation type="journal article" date="2023" name="Commun. Biol.">
        <title>Genome analysis of Parmales, the sister group of diatoms, reveals the evolutionary specialization of diatoms from phago-mixotrophs to photoautotrophs.</title>
        <authorList>
            <person name="Ban H."/>
            <person name="Sato S."/>
            <person name="Yoshikawa S."/>
            <person name="Yamada K."/>
            <person name="Nakamura Y."/>
            <person name="Ichinomiya M."/>
            <person name="Sato N."/>
            <person name="Blanc-Mathieu R."/>
            <person name="Endo H."/>
            <person name="Kuwata A."/>
            <person name="Ogata H."/>
        </authorList>
    </citation>
    <scope>NUCLEOTIDE SEQUENCE [LARGE SCALE GENOMIC DNA]</scope>
</reference>
<keyword evidence="3" id="KW-1185">Reference proteome</keyword>
<dbReference type="EMBL" id="BRYA01000071">
    <property type="protein sequence ID" value="GMI37104.1"/>
    <property type="molecule type" value="Genomic_DNA"/>
</dbReference>
<evidence type="ECO:0000256" key="1">
    <source>
        <dbReference type="SAM" id="MobiDB-lite"/>
    </source>
</evidence>
<evidence type="ECO:0000313" key="3">
    <source>
        <dbReference type="Proteomes" id="UP001165065"/>
    </source>
</evidence>
<comment type="caution">
    <text evidence="2">The sequence shown here is derived from an EMBL/GenBank/DDBJ whole genome shotgun (WGS) entry which is preliminary data.</text>
</comment>
<feature type="compositionally biased region" description="Pro residues" evidence="1">
    <location>
        <begin position="34"/>
        <end position="46"/>
    </location>
</feature>